<feature type="non-terminal residue" evidence="1">
    <location>
        <position position="50"/>
    </location>
</feature>
<dbReference type="EMBL" id="CAJVPZ010066940">
    <property type="protein sequence ID" value="CAG8796599.1"/>
    <property type="molecule type" value="Genomic_DNA"/>
</dbReference>
<organism evidence="1 2">
    <name type="scientific">Racocetra fulgida</name>
    <dbReference type="NCBI Taxonomy" id="60492"/>
    <lineage>
        <taxon>Eukaryota</taxon>
        <taxon>Fungi</taxon>
        <taxon>Fungi incertae sedis</taxon>
        <taxon>Mucoromycota</taxon>
        <taxon>Glomeromycotina</taxon>
        <taxon>Glomeromycetes</taxon>
        <taxon>Diversisporales</taxon>
        <taxon>Gigasporaceae</taxon>
        <taxon>Racocetra</taxon>
    </lineage>
</organism>
<comment type="caution">
    <text evidence="1">The sequence shown here is derived from an EMBL/GenBank/DDBJ whole genome shotgun (WGS) entry which is preliminary data.</text>
</comment>
<evidence type="ECO:0000313" key="1">
    <source>
        <dbReference type="EMBL" id="CAG8796599.1"/>
    </source>
</evidence>
<dbReference type="OrthoDB" id="2434299at2759"/>
<reference evidence="1" key="1">
    <citation type="submission" date="2021-06" db="EMBL/GenBank/DDBJ databases">
        <authorList>
            <person name="Kallberg Y."/>
            <person name="Tangrot J."/>
            <person name="Rosling A."/>
        </authorList>
    </citation>
    <scope>NUCLEOTIDE SEQUENCE</scope>
    <source>
        <strain evidence="1">IN212</strain>
    </source>
</reference>
<protein>
    <submittedName>
        <fullName evidence="1">5373_t:CDS:1</fullName>
    </submittedName>
</protein>
<accession>A0A9N9JWA4</accession>
<name>A0A9N9JWA4_9GLOM</name>
<sequence>VAGELIYLNVLVNDAGGLSRYFHIDSTSAEVLTASKTACALVIKLEEYFD</sequence>
<dbReference type="AlphaFoldDB" id="A0A9N9JWA4"/>
<keyword evidence="2" id="KW-1185">Reference proteome</keyword>
<gene>
    <name evidence="1" type="ORF">RFULGI_LOCUS17287</name>
</gene>
<dbReference type="Proteomes" id="UP000789396">
    <property type="component" value="Unassembled WGS sequence"/>
</dbReference>
<evidence type="ECO:0000313" key="2">
    <source>
        <dbReference type="Proteomes" id="UP000789396"/>
    </source>
</evidence>
<feature type="non-terminal residue" evidence="1">
    <location>
        <position position="1"/>
    </location>
</feature>
<proteinExistence type="predicted"/>